<keyword evidence="3" id="KW-0235">DNA replication</keyword>
<evidence type="ECO:0000313" key="10">
    <source>
        <dbReference type="Proteomes" id="UP000269041"/>
    </source>
</evidence>
<accession>A0A3R9G4H7</accession>
<dbReference type="RefSeq" id="WP_125320387.1">
    <property type="nucleotide sequence ID" value="NZ_AP024889.1"/>
</dbReference>
<comment type="function">
    <text evidence="1">Possible endonuclease which induces a single-strand cut and initiates DNA replication.</text>
</comment>
<dbReference type="InterPro" id="IPR008766">
    <property type="entry name" value="Replication_gene_A-like"/>
</dbReference>
<dbReference type="Proteomes" id="UP000269041">
    <property type="component" value="Unassembled WGS sequence"/>
</dbReference>
<keyword evidence="5 9" id="KW-0255">Endonuclease</keyword>
<gene>
    <name evidence="9" type="ORF">EJA03_06275</name>
</gene>
<comment type="caution">
    <text evidence="9">The sequence shown here is derived from an EMBL/GenBank/DDBJ whole genome shotgun (WGS) entry which is preliminary data.</text>
</comment>
<dbReference type="OrthoDB" id="5568266at2"/>
<dbReference type="AlphaFoldDB" id="A0A3R9G4H7"/>
<evidence type="ECO:0000256" key="7">
    <source>
        <dbReference type="SAM" id="MobiDB-lite"/>
    </source>
</evidence>
<dbReference type="GO" id="GO:0006260">
    <property type="term" value="P:DNA replication"/>
    <property type="evidence" value="ECO:0007669"/>
    <property type="project" value="UniProtKB-KW"/>
</dbReference>
<name>A0A3R9G4H7_9VIBR</name>
<protein>
    <submittedName>
        <fullName evidence="9">Replication endonuclease</fullName>
    </submittedName>
</protein>
<evidence type="ECO:0000256" key="4">
    <source>
        <dbReference type="ARBA" id="ARBA00022722"/>
    </source>
</evidence>
<keyword evidence="4" id="KW-0540">Nuclease</keyword>
<evidence type="ECO:0000313" key="9">
    <source>
        <dbReference type="EMBL" id="RSD31969.1"/>
    </source>
</evidence>
<feature type="region of interest" description="Disordered" evidence="7">
    <location>
        <begin position="829"/>
        <end position="850"/>
    </location>
</feature>
<evidence type="ECO:0000256" key="1">
    <source>
        <dbReference type="ARBA" id="ARBA00003293"/>
    </source>
</evidence>
<evidence type="ECO:0000256" key="3">
    <source>
        <dbReference type="ARBA" id="ARBA00022705"/>
    </source>
</evidence>
<dbReference type="EMBL" id="RSFA01000019">
    <property type="protein sequence ID" value="RSD31969.1"/>
    <property type="molecule type" value="Genomic_DNA"/>
</dbReference>
<keyword evidence="10" id="KW-1185">Reference proteome</keyword>
<evidence type="ECO:0000256" key="6">
    <source>
        <dbReference type="ARBA" id="ARBA00022801"/>
    </source>
</evidence>
<sequence>MNTLIEPTEIDHYDFPWQAPLTEVEEGCFGSRRYPTIIEPDDLSVLERKLFDANPDDFEWAKDKIKDLPDYLTKYFVTRYIWVLEKKGRADANIFLRERMGPAAERALMVLRKYKKLPTTQKVSLLSEALVNEKHGTEQSDFAQKEQVRFDFEKADRNRKPVKSRLLAELEPSEVKDMAFKISQITKAKFPLIAARVANRDLDEDEIPEVIGYEELAEFVCHFGMTPPRKKKKQTDLTALNDISRMLDEKWWYGRLNKTRKIMREHLAIAMGQVSSKASPYASWDCVREHQEQQKKNWEFIKQCELFDEETEEVTDLAPMVLKSVSNPAIRRHELMVRCRGCEDIGNELGLQGLFLTLTTPSKYHSSYKKGGFIGHWNGASPRDAQSYLNNVWQRIRAKLGREEIRWFGVRVAEPHHDGTPHWHLLIWVKPEDVMQVRDIFISYATKEDRGELHPELEKEKEKPFRKGVYVGPLDYRPRCDFGFIDPELGTATGYIAKYISKNIDGFAMDGEVSDETGKSVKDMAKNVNAWKSRWNIRQFQFFGGAPVTTYRELRRFANQNKKVFMEYLFMQKRVDLLTIYSMLQRDLVGPIKPSKLISNEELMKVIGDSYQSRMKTEDASITDTLKAADDGNWQGYIMGQGGPFVKRKDLLIVNSYEVLPFASPHGEDVRKIEGFTTPEETIKTRTKIWTIQKKSQSPENERVNDEAKACALGSEATAFGASGSSRSSVNNCTEFDPSQVSNQLTRLLEPDKKVVDSPPNIDETALAALLKGGSIRIDDATSIQIRPAEIDEHGNKRPAQLVEVSRQRSDDTNWMDFEGWDNLFSQPEKQEYQQPDLSIFPDGDDWPLV</sequence>
<evidence type="ECO:0000256" key="2">
    <source>
        <dbReference type="ARBA" id="ARBA00009260"/>
    </source>
</evidence>
<dbReference type="Pfam" id="PF05840">
    <property type="entry name" value="Phage_GPA"/>
    <property type="match status" value="1"/>
</dbReference>
<evidence type="ECO:0000259" key="8">
    <source>
        <dbReference type="Pfam" id="PF05840"/>
    </source>
</evidence>
<proteinExistence type="inferred from homology"/>
<keyword evidence="6" id="KW-0378">Hydrolase</keyword>
<feature type="domain" description="Replication gene A protein-like" evidence="8">
    <location>
        <begin position="174"/>
        <end position="506"/>
    </location>
</feature>
<comment type="similarity">
    <text evidence="2">Belongs to the phage GPA family.</text>
</comment>
<dbReference type="GO" id="GO:0004519">
    <property type="term" value="F:endonuclease activity"/>
    <property type="evidence" value="ECO:0007669"/>
    <property type="project" value="UniProtKB-KW"/>
</dbReference>
<dbReference type="GO" id="GO:0016787">
    <property type="term" value="F:hydrolase activity"/>
    <property type="evidence" value="ECO:0007669"/>
    <property type="project" value="UniProtKB-KW"/>
</dbReference>
<reference evidence="9 10" key="1">
    <citation type="submission" date="2018-12" db="EMBL/GenBank/DDBJ databases">
        <title>Genomic taxonomy of the Vibrionaceae family.</title>
        <authorList>
            <person name="Gomez-Gil B."/>
            <person name="Enciso-Ibarra K."/>
        </authorList>
    </citation>
    <scope>NUCLEOTIDE SEQUENCE [LARGE SCALE GENOMIC DNA]</scope>
    <source>
        <strain evidence="9 10">CAIM 594</strain>
    </source>
</reference>
<organism evidence="9 10">
    <name type="scientific">Vibrio pectenicida</name>
    <dbReference type="NCBI Taxonomy" id="62763"/>
    <lineage>
        <taxon>Bacteria</taxon>
        <taxon>Pseudomonadati</taxon>
        <taxon>Pseudomonadota</taxon>
        <taxon>Gammaproteobacteria</taxon>
        <taxon>Vibrionales</taxon>
        <taxon>Vibrionaceae</taxon>
        <taxon>Vibrio</taxon>
    </lineage>
</organism>
<evidence type="ECO:0000256" key="5">
    <source>
        <dbReference type="ARBA" id="ARBA00022759"/>
    </source>
</evidence>